<dbReference type="PANTHER" id="PTHR21367">
    <property type="entry name" value="ARGININE-TRNA-PROTEIN TRANSFERASE 1"/>
    <property type="match status" value="1"/>
</dbReference>
<reference evidence="8 9" key="2">
    <citation type="journal article" date="2014" name="BMC Genomics">
        <title>An improved genome of the model marine alga Ostreococcus tauri unfolds by assessing Illumina de novo assemblies.</title>
        <authorList>
            <person name="Blanc-Mathieu R."/>
            <person name="Verhelst B."/>
            <person name="Derelle E."/>
            <person name="Rombauts S."/>
            <person name="Bouget F.Y."/>
            <person name="Carre I."/>
            <person name="Chateau A."/>
            <person name="Eyre-Walker A."/>
            <person name="Grimsley N."/>
            <person name="Moreau H."/>
            <person name="Piegu B."/>
            <person name="Rivals E."/>
            <person name="Schackwitz W."/>
            <person name="Van de Peer Y."/>
            <person name="Piganeau G."/>
        </authorList>
    </citation>
    <scope>NUCLEOTIDE SEQUENCE [LARGE SCALE GENOMIC DNA]</scope>
    <source>
        <strain evidence="9">OTTH 0595 / CCAP 157/2 / RCC745</strain>
    </source>
</reference>
<dbReference type="InterPro" id="IPR007471">
    <property type="entry name" value="N-end_Aminoacyl_Trfase_N"/>
</dbReference>
<dbReference type="RefSeq" id="XP_003074849.1">
    <property type="nucleotide sequence ID" value="XM_003074801.1"/>
</dbReference>
<dbReference type="FunCoup" id="Q01EZ2">
    <property type="interactions" value="1862"/>
</dbReference>
<dbReference type="STRING" id="70448.Q01EZ2"/>
<evidence type="ECO:0000313" key="8">
    <source>
        <dbReference type="EMBL" id="CAL52109.1"/>
    </source>
</evidence>
<feature type="compositionally biased region" description="Acidic residues" evidence="5">
    <location>
        <begin position="388"/>
        <end position="404"/>
    </location>
</feature>
<evidence type="ECO:0000256" key="5">
    <source>
        <dbReference type="SAM" id="MobiDB-lite"/>
    </source>
</evidence>
<evidence type="ECO:0000259" key="6">
    <source>
        <dbReference type="Pfam" id="PF04376"/>
    </source>
</evidence>
<comment type="similarity">
    <text evidence="1">Belongs to the R-transferase family.</text>
</comment>
<name>Q01EZ2_OSTTA</name>
<reference evidence="9" key="1">
    <citation type="journal article" date="2006" name="Proc. Natl. Acad. Sci. U.S.A.">
        <title>Genome analysis of the smallest free-living eukaryote Ostreococcus tauri unveils many unique features.</title>
        <authorList>
            <person name="Derelle E."/>
            <person name="Ferraz C."/>
            <person name="Rombauts S."/>
            <person name="Rouze P."/>
            <person name="Worden A.Z."/>
            <person name="Robbens S."/>
            <person name="Partensky F."/>
            <person name="Degroeve S."/>
            <person name="Echeynie S."/>
            <person name="Cooke R."/>
            <person name="Saeys Y."/>
            <person name="Wuyts J."/>
            <person name="Jabbari K."/>
            <person name="Bowler C."/>
            <person name="Panaud O."/>
            <person name="Piegu B."/>
            <person name="Ball S.G."/>
            <person name="Ral J.-P."/>
            <person name="Bouget F.-Y."/>
            <person name="Piganeau G."/>
            <person name="De Baets B."/>
            <person name="Picard A."/>
            <person name="Delseny M."/>
            <person name="Demaille J."/>
            <person name="Van de Peer Y."/>
            <person name="Moreau H."/>
        </authorList>
    </citation>
    <scope>NUCLEOTIDE SEQUENCE [LARGE SCALE GENOMIC DNA]</scope>
    <source>
        <strain evidence="9">OTTH 0595 / CCAP 157/2 / RCC745</strain>
    </source>
</reference>
<evidence type="ECO:0000313" key="9">
    <source>
        <dbReference type="Proteomes" id="UP000009170"/>
    </source>
</evidence>
<keyword evidence="3 8" id="KW-0808">Transferase</keyword>
<dbReference type="Pfam" id="PF04376">
    <property type="entry name" value="ATE_N"/>
    <property type="match status" value="1"/>
</dbReference>
<keyword evidence="4" id="KW-0012">Acyltransferase</keyword>
<dbReference type="InterPro" id="IPR007472">
    <property type="entry name" value="N-end_Aminoacyl_Trfase_C"/>
</dbReference>
<evidence type="ECO:0000256" key="3">
    <source>
        <dbReference type="ARBA" id="ARBA00022679"/>
    </source>
</evidence>
<dbReference type="PANTHER" id="PTHR21367:SF1">
    <property type="entry name" value="ARGINYL-TRNA--PROTEIN TRANSFERASE 1"/>
    <property type="match status" value="1"/>
</dbReference>
<dbReference type="OrthoDB" id="74183at2759"/>
<dbReference type="KEGG" id="ota:OT_ostta02g00930"/>
<dbReference type="GO" id="GO:0004057">
    <property type="term" value="F:arginyl-tRNA--protein transferase activity"/>
    <property type="evidence" value="ECO:0007669"/>
    <property type="project" value="UniProtKB-EC"/>
</dbReference>
<dbReference type="Proteomes" id="UP000009170">
    <property type="component" value="Unassembled WGS sequence"/>
</dbReference>
<dbReference type="EMBL" id="CAID01000002">
    <property type="protein sequence ID" value="CAL52109.1"/>
    <property type="molecule type" value="Genomic_DNA"/>
</dbReference>
<feature type="region of interest" description="Disordered" evidence="5">
    <location>
        <begin position="97"/>
        <end position="116"/>
    </location>
</feature>
<dbReference type="InterPro" id="IPR030700">
    <property type="entry name" value="N-end_Aminoacyl_Trfase"/>
</dbReference>
<feature type="domain" description="N-end rule aminoacyl transferase C-terminal" evidence="7">
    <location>
        <begin position="132"/>
        <end position="273"/>
    </location>
</feature>
<evidence type="ECO:0000256" key="4">
    <source>
        <dbReference type="ARBA" id="ARBA00023315"/>
    </source>
</evidence>
<gene>
    <name evidence="8" type="ORF">OT_ostta02g00930</name>
</gene>
<evidence type="ECO:0000256" key="1">
    <source>
        <dbReference type="ARBA" id="ARBA00009991"/>
    </source>
</evidence>
<feature type="domain" description="N-end aminoacyl transferase N-terminal" evidence="6">
    <location>
        <begin position="19"/>
        <end position="91"/>
    </location>
</feature>
<dbReference type="EC" id="2.3.2.8" evidence="2"/>
<feature type="region of interest" description="Disordered" evidence="5">
    <location>
        <begin position="385"/>
        <end position="404"/>
    </location>
</feature>
<sequence length="404" mass="45251">MAAGDVITDAVSYAGRHASTCGYCASTTNTSVADGAIAHRLTTAVYNDLIEDGWRRSGRYVYKPVIGTTCCATHVIRLRCVEFTLSKSQRKVMRRIARTTARTSEDEDDGSGTAAANERLEITTARSSFVREEYELYERYQTSVHGDAPEDVSVASYRRFLVDSPFDDEPPGPGTPSTGFGAFHQQYRIGGKLVAVGVVDILPKGLSSKYFFWDPDYARLSLGKVSALKEIAFVLEEQRRGARGFDFYYMGYYIHDCPKMRYKAEYAPSEIRCSTTRRWVHVDDEDVRRRLDVGEHRLLSDEPALERAMCPVEDSLVGVSMRGHLIGVCALREFPSLAKSLVLFGNLNYRDVVNYVTEEQTEWCNSAGTSALRIVNVIAVERASRGELEDDDTENEGSEDDEMY</sequence>
<dbReference type="Pfam" id="PF04377">
    <property type="entry name" value="ATE_C"/>
    <property type="match status" value="1"/>
</dbReference>
<dbReference type="SUPFAM" id="SSF55729">
    <property type="entry name" value="Acyl-CoA N-acyltransferases (Nat)"/>
    <property type="match status" value="1"/>
</dbReference>
<dbReference type="GO" id="GO:0005737">
    <property type="term" value="C:cytoplasm"/>
    <property type="evidence" value="ECO:0007669"/>
    <property type="project" value="TreeGrafter"/>
</dbReference>
<evidence type="ECO:0000256" key="2">
    <source>
        <dbReference type="ARBA" id="ARBA00012025"/>
    </source>
</evidence>
<dbReference type="AlphaFoldDB" id="Q01EZ2"/>
<dbReference type="InParanoid" id="Q01EZ2"/>
<dbReference type="GeneID" id="9837022"/>
<evidence type="ECO:0000259" key="7">
    <source>
        <dbReference type="Pfam" id="PF04377"/>
    </source>
</evidence>
<dbReference type="InterPro" id="IPR016181">
    <property type="entry name" value="Acyl_CoA_acyltransferase"/>
</dbReference>
<comment type="caution">
    <text evidence="8">The sequence shown here is derived from an EMBL/GenBank/DDBJ whole genome shotgun (WGS) entry which is preliminary data.</text>
</comment>
<protein>
    <recommendedName>
        <fullName evidence="2">arginyltransferase</fullName>
        <ecNumber evidence="2">2.3.2.8</ecNumber>
    </recommendedName>
</protein>
<keyword evidence="9" id="KW-1185">Reference proteome</keyword>
<proteinExistence type="inferred from homology"/>
<accession>Q01EZ2</accession>
<organism evidence="8 9">
    <name type="scientific">Ostreococcus tauri</name>
    <name type="common">Marine green alga</name>
    <dbReference type="NCBI Taxonomy" id="70448"/>
    <lineage>
        <taxon>Eukaryota</taxon>
        <taxon>Viridiplantae</taxon>
        <taxon>Chlorophyta</taxon>
        <taxon>Mamiellophyceae</taxon>
        <taxon>Mamiellales</taxon>
        <taxon>Bathycoccaceae</taxon>
        <taxon>Ostreococcus</taxon>
    </lineage>
</organism>